<accession>A0A0A9AXB6</accession>
<dbReference type="EMBL" id="GBRH01243377">
    <property type="protein sequence ID" value="JAD54518.1"/>
    <property type="molecule type" value="Transcribed_RNA"/>
</dbReference>
<organism evidence="1">
    <name type="scientific">Arundo donax</name>
    <name type="common">Giant reed</name>
    <name type="synonym">Donax arundinaceus</name>
    <dbReference type="NCBI Taxonomy" id="35708"/>
    <lineage>
        <taxon>Eukaryota</taxon>
        <taxon>Viridiplantae</taxon>
        <taxon>Streptophyta</taxon>
        <taxon>Embryophyta</taxon>
        <taxon>Tracheophyta</taxon>
        <taxon>Spermatophyta</taxon>
        <taxon>Magnoliopsida</taxon>
        <taxon>Liliopsida</taxon>
        <taxon>Poales</taxon>
        <taxon>Poaceae</taxon>
        <taxon>PACMAD clade</taxon>
        <taxon>Arundinoideae</taxon>
        <taxon>Arundineae</taxon>
        <taxon>Arundo</taxon>
    </lineage>
</organism>
<proteinExistence type="predicted"/>
<sequence>MIFKDSVSFPKDTTMASPNVLSKCF</sequence>
<protein>
    <submittedName>
        <fullName evidence="1">Uncharacterized protein</fullName>
    </submittedName>
</protein>
<evidence type="ECO:0000313" key="1">
    <source>
        <dbReference type="EMBL" id="JAD54518.1"/>
    </source>
</evidence>
<name>A0A0A9AXB6_ARUDO</name>
<reference evidence="1" key="2">
    <citation type="journal article" date="2015" name="Data Brief">
        <title>Shoot transcriptome of the giant reed, Arundo donax.</title>
        <authorList>
            <person name="Barrero R.A."/>
            <person name="Guerrero F.D."/>
            <person name="Moolhuijzen P."/>
            <person name="Goolsby J.A."/>
            <person name="Tidwell J."/>
            <person name="Bellgard S.E."/>
            <person name="Bellgard M.I."/>
        </authorList>
    </citation>
    <scope>NUCLEOTIDE SEQUENCE</scope>
    <source>
        <tissue evidence="1">Shoot tissue taken approximately 20 cm above the soil surface</tissue>
    </source>
</reference>
<reference evidence="1" key="1">
    <citation type="submission" date="2014-09" db="EMBL/GenBank/DDBJ databases">
        <authorList>
            <person name="Magalhaes I.L.F."/>
            <person name="Oliveira U."/>
            <person name="Santos F.R."/>
            <person name="Vidigal T.H.D.A."/>
            <person name="Brescovit A.D."/>
            <person name="Santos A.J."/>
        </authorList>
    </citation>
    <scope>NUCLEOTIDE SEQUENCE</scope>
    <source>
        <tissue evidence="1">Shoot tissue taken approximately 20 cm above the soil surface</tissue>
    </source>
</reference>
<dbReference type="AlphaFoldDB" id="A0A0A9AXB6"/>